<evidence type="ECO:0000259" key="1">
    <source>
        <dbReference type="Pfam" id="PF12697"/>
    </source>
</evidence>
<dbReference type="KEGG" id="sla:SERLADRAFT_480540"/>
<dbReference type="HOGENOM" id="CLU_020336_18_1_1"/>
<dbReference type="InterPro" id="IPR029058">
    <property type="entry name" value="AB_hydrolase_fold"/>
</dbReference>
<proteinExistence type="predicted"/>
<dbReference type="Gene3D" id="3.40.50.1820">
    <property type="entry name" value="alpha/beta hydrolase"/>
    <property type="match status" value="1"/>
</dbReference>
<reference evidence="2" key="1">
    <citation type="submission" date="2011-04" db="EMBL/GenBank/DDBJ databases">
        <title>Evolution of plant cell wall degrading machinery underlies the functional diversity of forest fungi.</title>
        <authorList>
            <consortium name="US DOE Joint Genome Institute (JGI-PGF)"/>
            <person name="Eastwood D.C."/>
            <person name="Floudas D."/>
            <person name="Binder M."/>
            <person name="Majcherczyk A."/>
            <person name="Schneider P."/>
            <person name="Aerts A."/>
            <person name="Asiegbu F.O."/>
            <person name="Baker S.E."/>
            <person name="Barry K."/>
            <person name="Bendiksby M."/>
            <person name="Blumentritt M."/>
            <person name="Coutinho P.M."/>
            <person name="Cullen D."/>
            <person name="Cullen D."/>
            <person name="Gathman A."/>
            <person name="Goodell B."/>
            <person name="Henrissat B."/>
            <person name="Ihrmark K."/>
            <person name="Kauserud H."/>
            <person name="Kohler A."/>
            <person name="LaButti K."/>
            <person name="Lapidus A."/>
            <person name="Lavin J.L."/>
            <person name="Lee Y.-H."/>
            <person name="Lindquist E."/>
            <person name="Lilly W."/>
            <person name="Lucas S."/>
            <person name="Morin E."/>
            <person name="Murat C."/>
            <person name="Oguiza J.A."/>
            <person name="Park J."/>
            <person name="Pisabarro A.G."/>
            <person name="Riley R."/>
            <person name="Rosling A."/>
            <person name="Salamov A."/>
            <person name="Schmidt O."/>
            <person name="Schmutz J."/>
            <person name="Skrede I."/>
            <person name="Stenlid J."/>
            <person name="Wiebenga A."/>
            <person name="Xie X."/>
            <person name="Kues U."/>
            <person name="Hibbett D.S."/>
            <person name="Hoffmeister D."/>
            <person name="Hogberg N."/>
            <person name="Martin F."/>
            <person name="Grigoriev I.V."/>
            <person name="Watkinson S.C."/>
        </authorList>
    </citation>
    <scope>NUCLEOTIDE SEQUENCE</scope>
    <source>
        <strain evidence="2">S7.9</strain>
    </source>
</reference>
<organism>
    <name type="scientific">Serpula lacrymans var. lacrymans (strain S7.9)</name>
    <name type="common">Dry rot fungus</name>
    <dbReference type="NCBI Taxonomy" id="578457"/>
    <lineage>
        <taxon>Eukaryota</taxon>
        <taxon>Fungi</taxon>
        <taxon>Dikarya</taxon>
        <taxon>Basidiomycota</taxon>
        <taxon>Agaricomycotina</taxon>
        <taxon>Agaricomycetes</taxon>
        <taxon>Agaricomycetidae</taxon>
        <taxon>Boletales</taxon>
        <taxon>Coniophorineae</taxon>
        <taxon>Serpulaceae</taxon>
        <taxon>Serpula</taxon>
    </lineage>
</organism>
<dbReference type="EMBL" id="GL945446">
    <property type="protein sequence ID" value="EGO18869.1"/>
    <property type="molecule type" value="Genomic_DNA"/>
</dbReference>
<dbReference type="Proteomes" id="UP000008064">
    <property type="component" value="Unassembled WGS sequence"/>
</dbReference>
<dbReference type="Pfam" id="PF12697">
    <property type="entry name" value="Abhydrolase_6"/>
    <property type="match status" value="1"/>
</dbReference>
<evidence type="ECO:0000313" key="2">
    <source>
        <dbReference type="EMBL" id="EGO18869.1"/>
    </source>
</evidence>
<dbReference type="InterPro" id="IPR000073">
    <property type="entry name" value="AB_hydrolase_1"/>
</dbReference>
<sequence length="294" mass="31967">MTSTFTPIVKRIPSSDGTIIFAEAIGNPLNPGVIFVPGLCLDSIVFDCLFSDKALLECVYMVRYNMRGSGRSGKPTTAEGHASQLYADDWLAVARAFNLKNPVHVGWSYGATAVTDICANITPLPISGAVFLGGLPSVGLELRQKVLKPRIVSVASELIKPITSSWIPLKIDFIESLFDEKDHVPDSVKFTWLGSTVGYTPEDAIFALTRSQDPSKLFEAGSKGLPLLVISGELDTHNRGEVLVQEMEPHFKNIESLMIEGGSHAIFYTHQQQVVEALLKFMGDIQGGKYGSAH</sequence>
<dbReference type="OrthoDB" id="408373at2759"/>
<gene>
    <name evidence="2" type="ORF">SERLADRAFT_480540</name>
</gene>
<feature type="domain" description="AB hydrolase-1" evidence="1">
    <location>
        <begin position="33"/>
        <end position="277"/>
    </location>
</feature>
<dbReference type="AlphaFoldDB" id="F8PDP9"/>
<dbReference type="RefSeq" id="XP_007324522.1">
    <property type="nucleotide sequence ID" value="XM_007324460.1"/>
</dbReference>
<accession>F8PDP9</accession>
<protein>
    <recommendedName>
        <fullName evidence="1">AB hydrolase-1 domain-containing protein</fullName>
    </recommendedName>
</protein>
<dbReference type="GeneID" id="18821546"/>
<dbReference type="SUPFAM" id="SSF53474">
    <property type="entry name" value="alpha/beta-Hydrolases"/>
    <property type="match status" value="1"/>
</dbReference>
<name>F8PDP9_SERL9</name>